<dbReference type="InterPro" id="IPR051085">
    <property type="entry name" value="MB_O-acyltransferase"/>
</dbReference>
<evidence type="ECO:0000256" key="7">
    <source>
        <dbReference type="PIRNR" id="PIRNR016636"/>
    </source>
</evidence>
<feature type="transmembrane region" description="Helical" evidence="8">
    <location>
        <begin position="146"/>
        <end position="165"/>
    </location>
</feature>
<keyword evidence="7" id="KW-0808">Transferase</keyword>
<protein>
    <submittedName>
        <fullName evidence="9">MBOAT family protein</fullName>
    </submittedName>
</protein>
<evidence type="ECO:0000313" key="9">
    <source>
        <dbReference type="EMBL" id="RDU67113.1"/>
    </source>
</evidence>
<proteinExistence type="inferred from homology"/>
<evidence type="ECO:0000256" key="1">
    <source>
        <dbReference type="ARBA" id="ARBA00004651"/>
    </source>
</evidence>
<evidence type="ECO:0000256" key="4">
    <source>
        <dbReference type="ARBA" id="ARBA00022692"/>
    </source>
</evidence>
<evidence type="ECO:0000256" key="2">
    <source>
        <dbReference type="ARBA" id="ARBA00010323"/>
    </source>
</evidence>
<dbReference type="EMBL" id="NXLQ01000002">
    <property type="protein sequence ID" value="RDU67113.1"/>
    <property type="molecule type" value="Genomic_DNA"/>
</dbReference>
<dbReference type="InterPro" id="IPR024194">
    <property type="entry name" value="Ac/AlaTfrase_AlgI/DltB"/>
</dbReference>
<dbReference type="GO" id="GO:0005886">
    <property type="term" value="C:plasma membrane"/>
    <property type="evidence" value="ECO:0007669"/>
    <property type="project" value="UniProtKB-SubCell"/>
</dbReference>
<sequence length="457" mass="53983">MIYFTPEFGIILFVFLILYWWVLRFYGNRIQNFSLLIFNYIILLWINPYFAIVVFIYTITIYLMSLLLYKYDTKIMLLLCIALSILHLAFFKYFTDIKDSFDTFFTWFGLDVVDINLLFPLGISFYTFTSITYLCEVYKTRKYENFSNLAMFLSFFPTFISGPIMRSSYFFPQLHAKRVFRHADLIFVLILFGLIKKVFFANYLQVYSDSILQNPTEQSPLALLLGIYAYTVRLYCDFSGYVDLVSAFALMLGFSLPKNFNMPYMAHNIRDFWSRWHITLSQFIRDYIYIPLGGNQKGFFLTQIFVLISFTLSGIWHGNTINFLIWGLLHGIGTIIFNLFRLLNMNIKVPYISSIITFHFVAFAWIFFYYSQFDEALLYVTSFYSSQNPIKNIEIVWFLFACILFFIYPFFYNLERKCAFILKKIPILLQPIAISLCAIIIIGFSPNGIPNFIYAGF</sequence>
<evidence type="ECO:0000256" key="3">
    <source>
        <dbReference type="ARBA" id="ARBA00022475"/>
    </source>
</evidence>
<keyword evidence="7" id="KW-0012">Acyltransferase</keyword>
<keyword evidence="5 8" id="KW-1133">Transmembrane helix</keyword>
<dbReference type="RefSeq" id="WP_115542410.1">
    <property type="nucleotide sequence ID" value="NZ_NXLQ01000002.1"/>
</dbReference>
<feature type="transmembrane region" description="Helical" evidence="8">
    <location>
        <begin position="6"/>
        <end position="23"/>
    </location>
</feature>
<name>A0A3D8IPT9_9HELI</name>
<dbReference type="PANTHER" id="PTHR13285:SF18">
    <property type="entry name" value="PROTEIN-CYSTEINE N-PALMITOYLTRANSFERASE RASP"/>
    <property type="match status" value="1"/>
</dbReference>
<dbReference type="PANTHER" id="PTHR13285">
    <property type="entry name" value="ACYLTRANSFERASE"/>
    <property type="match status" value="1"/>
</dbReference>
<feature type="transmembrane region" description="Helical" evidence="8">
    <location>
        <begin position="323"/>
        <end position="343"/>
    </location>
</feature>
<keyword evidence="6 7" id="KW-0472">Membrane</keyword>
<dbReference type="InterPro" id="IPR004299">
    <property type="entry name" value="MBOAT_fam"/>
</dbReference>
<dbReference type="Pfam" id="PF03062">
    <property type="entry name" value="MBOAT"/>
    <property type="match status" value="1"/>
</dbReference>
<dbReference type="GO" id="GO:0042121">
    <property type="term" value="P:alginic acid biosynthetic process"/>
    <property type="evidence" value="ECO:0007669"/>
    <property type="project" value="InterPro"/>
</dbReference>
<feature type="transmembrane region" description="Helical" evidence="8">
    <location>
        <begin position="76"/>
        <end position="95"/>
    </location>
</feature>
<feature type="transmembrane region" description="Helical" evidence="8">
    <location>
        <begin position="115"/>
        <end position="134"/>
    </location>
</feature>
<feature type="transmembrane region" description="Helical" evidence="8">
    <location>
        <begin position="298"/>
        <end position="317"/>
    </location>
</feature>
<evidence type="ECO:0000256" key="5">
    <source>
        <dbReference type="ARBA" id="ARBA00022989"/>
    </source>
</evidence>
<dbReference type="OrthoDB" id="139172at2"/>
<feature type="transmembrane region" description="Helical" evidence="8">
    <location>
        <begin position="52"/>
        <end position="69"/>
    </location>
</feature>
<keyword evidence="3 7" id="KW-1003">Cell membrane</keyword>
<dbReference type="AlphaFoldDB" id="A0A3D8IPT9"/>
<organism evidence="9 10">
    <name type="scientific">Helicobacter didelphidarum</name>
    <dbReference type="NCBI Taxonomy" id="2040648"/>
    <lineage>
        <taxon>Bacteria</taxon>
        <taxon>Pseudomonadati</taxon>
        <taxon>Campylobacterota</taxon>
        <taxon>Epsilonproteobacteria</taxon>
        <taxon>Campylobacterales</taxon>
        <taxon>Helicobacteraceae</taxon>
        <taxon>Helicobacter</taxon>
    </lineage>
</organism>
<evidence type="ECO:0000256" key="8">
    <source>
        <dbReference type="SAM" id="Phobius"/>
    </source>
</evidence>
<dbReference type="GO" id="GO:0016746">
    <property type="term" value="F:acyltransferase activity"/>
    <property type="evidence" value="ECO:0007669"/>
    <property type="project" value="UniProtKB-KW"/>
</dbReference>
<keyword evidence="10" id="KW-1185">Reference proteome</keyword>
<comment type="subcellular location">
    <subcellularLocation>
        <location evidence="1">Cell membrane</location>
        <topology evidence="1">Multi-pass membrane protein</topology>
    </subcellularLocation>
</comment>
<dbReference type="PIRSF" id="PIRSF500217">
    <property type="entry name" value="AlgI"/>
    <property type="match status" value="1"/>
</dbReference>
<feature type="transmembrane region" description="Helical" evidence="8">
    <location>
        <begin position="395"/>
        <end position="414"/>
    </location>
</feature>
<feature type="transmembrane region" description="Helical" evidence="8">
    <location>
        <begin position="185"/>
        <end position="204"/>
    </location>
</feature>
<reference evidence="9 10" key="1">
    <citation type="submission" date="2018-04" db="EMBL/GenBank/DDBJ databases">
        <title>Novel Campyloabacter and Helicobacter Species and Strains.</title>
        <authorList>
            <person name="Mannion A.J."/>
            <person name="Shen Z."/>
            <person name="Fox J.G."/>
        </authorList>
    </citation>
    <scope>NUCLEOTIDE SEQUENCE [LARGE SCALE GENOMIC DNA]</scope>
    <source>
        <strain evidence="9 10">MIT 17-337</strain>
    </source>
</reference>
<accession>A0A3D8IPT9</accession>
<gene>
    <name evidence="9" type="ORF">CQA53_02345</name>
</gene>
<evidence type="ECO:0000313" key="10">
    <source>
        <dbReference type="Proteomes" id="UP000256379"/>
    </source>
</evidence>
<keyword evidence="4 8" id="KW-0812">Transmembrane</keyword>
<comment type="similarity">
    <text evidence="2 7">Belongs to the membrane-bound acyltransferase family.</text>
</comment>
<evidence type="ECO:0000256" key="6">
    <source>
        <dbReference type="ARBA" id="ARBA00023136"/>
    </source>
</evidence>
<dbReference type="PIRSF" id="PIRSF016636">
    <property type="entry name" value="AlgI_DltB"/>
    <property type="match status" value="1"/>
</dbReference>
<feature type="transmembrane region" description="Helical" evidence="8">
    <location>
        <begin position="350"/>
        <end position="370"/>
    </location>
</feature>
<comment type="caution">
    <text evidence="9">The sequence shown here is derived from an EMBL/GenBank/DDBJ whole genome shotgun (WGS) entry which is preliminary data.</text>
</comment>
<feature type="transmembrane region" description="Helical" evidence="8">
    <location>
        <begin position="426"/>
        <end position="444"/>
    </location>
</feature>
<dbReference type="InterPro" id="IPR028362">
    <property type="entry name" value="AlgI"/>
</dbReference>
<dbReference type="Proteomes" id="UP000256379">
    <property type="component" value="Unassembled WGS sequence"/>
</dbReference>